<dbReference type="GO" id="GO:0005737">
    <property type="term" value="C:cytoplasm"/>
    <property type="evidence" value="ECO:0007669"/>
    <property type="project" value="TreeGrafter"/>
</dbReference>
<feature type="domain" description="Rho-GAP" evidence="3">
    <location>
        <begin position="83"/>
        <end position="271"/>
    </location>
</feature>
<dbReference type="Pfam" id="PF00620">
    <property type="entry name" value="RhoGAP"/>
    <property type="match status" value="1"/>
</dbReference>
<dbReference type="GO" id="GO:0005096">
    <property type="term" value="F:GTPase activator activity"/>
    <property type="evidence" value="ECO:0007669"/>
    <property type="project" value="UniProtKB-KW"/>
</dbReference>
<evidence type="ECO:0000256" key="1">
    <source>
        <dbReference type="ARBA" id="ARBA00022468"/>
    </source>
</evidence>
<dbReference type="GO" id="GO:0007165">
    <property type="term" value="P:signal transduction"/>
    <property type="evidence" value="ECO:0007669"/>
    <property type="project" value="InterPro"/>
</dbReference>
<feature type="region of interest" description="Disordered" evidence="2">
    <location>
        <begin position="363"/>
        <end position="386"/>
    </location>
</feature>
<protein>
    <submittedName>
        <fullName evidence="4">Rho GTPase-activating protein 19</fullName>
    </submittedName>
</protein>
<evidence type="ECO:0000256" key="2">
    <source>
        <dbReference type="SAM" id="MobiDB-lite"/>
    </source>
</evidence>
<feature type="region of interest" description="Disordered" evidence="2">
    <location>
        <begin position="691"/>
        <end position="722"/>
    </location>
</feature>
<feature type="compositionally biased region" description="Polar residues" evidence="2">
    <location>
        <begin position="700"/>
        <end position="722"/>
    </location>
</feature>
<dbReference type="EMBL" id="HBUF01082882">
    <property type="protein sequence ID" value="CAG6633522.1"/>
    <property type="molecule type" value="Transcribed_RNA"/>
</dbReference>
<dbReference type="Gene3D" id="1.10.555.10">
    <property type="entry name" value="Rho GTPase activation protein"/>
    <property type="match status" value="1"/>
</dbReference>
<organism evidence="4">
    <name type="scientific">Cacopsylla melanoneura</name>
    <dbReference type="NCBI Taxonomy" id="428564"/>
    <lineage>
        <taxon>Eukaryota</taxon>
        <taxon>Metazoa</taxon>
        <taxon>Ecdysozoa</taxon>
        <taxon>Arthropoda</taxon>
        <taxon>Hexapoda</taxon>
        <taxon>Insecta</taxon>
        <taxon>Pterygota</taxon>
        <taxon>Neoptera</taxon>
        <taxon>Paraneoptera</taxon>
        <taxon>Hemiptera</taxon>
        <taxon>Sternorrhyncha</taxon>
        <taxon>Psylloidea</taxon>
        <taxon>Psyllidae</taxon>
        <taxon>Psyllinae</taxon>
        <taxon>Cacopsylla</taxon>
    </lineage>
</organism>
<reference evidence="4" key="1">
    <citation type="submission" date="2021-05" db="EMBL/GenBank/DDBJ databases">
        <authorList>
            <person name="Alioto T."/>
            <person name="Alioto T."/>
            <person name="Gomez Garrido J."/>
        </authorList>
    </citation>
    <scope>NUCLEOTIDE SEQUENCE</scope>
</reference>
<accession>A0A8D8QLT3</accession>
<evidence type="ECO:0000313" key="4">
    <source>
        <dbReference type="EMBL" id="CAG6633522.1"/>
    </source>
</evidence>
<dbReference type="PANTHER" id="PTHR14963:SF7">
    <property type="entry name" value="RHO GTPASE-ACTIVATING PROTEIN 19"/>
    <property type="match status" value="1"/>
</dbReference>
<feature type="compositionally biased region" description="Polar residues" evidence="2">
    <location>
        <begin position="761"/>
        <end position="784"/>
    </location>
</feature>
<dbReference type="GO" id="GO:0051056">
    <property type="term" value="P:regulation of small GTPase mediated signal transduction"/>
    <property type="evidence" value="ECO:0007669"/>
    <property type="project" value="TreeGrafter"/>
</dbReference>
<sequence length="834" mass="92195">MTPDLELDLCDSEWSLTKKLRIEDPEQFHTLVRMHLSFVLDLNTDETDSSIEEKSKLRPFKWSFTSFSKKTKNSKGLVEGDGVPLTEDLISQINQLVDFVSIEENICQEGIFRKSGSTSRQQELKSLLGHSNSIELASGQFSVHDCASVLKCYLAELPEPVLTELYYPAYCQISELCFDSDQPHTRLLRSIQLLLLLLPLDNYNLFKKLITLLHLTASHASENRMSSQNLATLFTPHLLCPRKLSPESLHTSAAVLSKILVFMIDNGNEIFLVPDTLATDVKAYWAKKERKLKSPVKDPINDSIMDSSAVNTVFTFVDREKTAQENTENATEAALAQLYAYIQALPESSKKRRLVKQFNKENGHGTPAVVAKQTPGPVHSSGKHFGDSIKKHIFSKGLRNKLNNQMNSKAKTKLLLDNLSHGGPPSTPLGGTDTRRTRRRSSELIPPSLKPGGPGGSSMFPPRTMPDLSRLYNDEWDEESDDEEMASPFFATPTPGSRLVVSRMGWGSPVGGGSPGTNTKQSLSPITMSAQKMSRAMQETMLTPRSRKPVVALSGTNLCHLAAFDSPLTLPSSNDDLLTATVDLTFTHDSLSDSMIKTLEEDTPDLSETEDGVAEHNILDKKTEEEKFFNEKHFEEKNRLVSSCSVRSGNVGRSLAFSPVVSNGRKSVEIGGAVFDSYSGSDRTDLRKGNLDSDMKWDRQSGSSLRENSGTALNWGSESGNCLRENSGTDMKLAKQSGSELYNRPHSHVYNNQNQHEHYSMGTNSSSTIDSKNPVARNSMSMDTTDGGCGNQDTPPAASRKRSSQNNNNDESEVKKCLRENNSKPSRVLSETAL</sequence>
<feature type="region of interest" description="Disordered" evidence="2">
    <location>
        <begin position="757"/>
        <end position="834"/>
    </location>
</feature>
<dbReference type="InterPro" id="IPR008936">
    <property type="entry name" value="Rho_GTPase_activation_prot"/>
</dbReference>
<proteinExistence type="predicted"/>
<dbReference type="AlphaFoldDB" id="A0A8D8QLT3"/>
<evidence type="ECO:0000259" key="3">
    <source>
        <dbReference type="PROSITE" id="PS50238"/>
    </source>
</evidence>
<dbReference type="SUPFAM" id="SSF48350">
    <property type="entry name" value="GTPase activation domain, GAP"/>
    <property type="match status" value="1"/>
</dbReference>
<dbReference type="PROSITE" id="PS50238">
    <property type="entry name" value="RHOGAP"/>
    <property type="match status" value="1"/>
</dbReference>
<feature type="compositionally biased region" description="Basic and acidic residues" evidence="2">
    <location>
        <begin position="812"/>
        <end position="822"/>
    </location>
</feature>
<dbReference type="PANTHER" id="PTHR14963">
    <property type="entry name" value="RHO GTPASE ACTIVATING PROTEIN 18,19-RELATED"/>
    <property type="match status" value="1"/>
</dbReference>
<dbReference type="InterPro" id="IPR000198">
    <property type="entry name" value="RhoGAP_dom"/>
</dbReference>
<name>A0A8D8QLT3_9HEMI</name>
<feature type="region of interest" description="Disordered" evidence="2">
    <location>
        <begin position="416"/>
        <end position="462"/>
    </location>
</feature>
<dbReference type="SMART" id="SM00324">
    <property type="entry name" value="RhoGAP"/>
    <property type="match status" value="1"/>
</dbReference>
<keyword evidence="1" id="KW-0343">GTPase activation</keyword>
<feature type="compositionally biased region" description="Low complexity" evidence="2">
    <location>
        <begin position="446"/>
        <end position="462"/>
    </location>
</feature>